<accession>A0ABQ9CUP0</accession>
<gene>
    <name evidence="1" type="ORF">WISP_113653</name>
</gene>
<protein>
    <submittedName>
        <fullName evidence="1">Uncharacterized protein</fullName>
    </submittedName>
</protein>
<organism evidence="1 2">
    <name type="scientific">Willisornis vidua</name>
    <name type="common">Xingu scale-backed antbird</name>
    <dbReference type="NCBI Taxonomy" id="1566151"/>
    <lineage>
        <taxon>Eukaryota</taxon>
        <taxon>Metazoa</taxon>
        <taxon>Chordata</taxon>
        <taxon>Craniata</taxon>
        <taxon>Vertebrata</taxon>
        <taxon>Euteleostomi</taxon>
        <taxon>Archelosauria</taxon>
        <taxon>Archosauria</taxon>
        <taxon>Dinosauria</taxon>
        <taxon>Saurischia</taxon>
        <taxon>Theropoda</taxon>
        <taxon>Coelurosauria</taxon>
        <taxon>Aves</taxon>
        <taxon>Neognathae</taxon>
        <taxon>Neoaves</taxon>
        <taxon>Telluraves</taxon>
        <taxon>Australaves</taxon>
        <taxon>Passeriformes</taxon>
        <taxon>Thamnophilidae</taxon>
        <taxon>Willisornis</taxon>
    </lineage>
</organism>
<sequence>MISYEKLTQGMRERLCILSVWTLVKPLTPFSTAQVCLKHKSFEEQLKELFDLEKRRLKGDFITLYNYLKRGCSEMETKAELESGFIAIDAAVSSREDYGQTDFRRHRAPTLPYHHFSSFAVLTPAQLE</sequence>
<evidence type="ECO:0000313" key="2">
    <source>
        <dbReference type="Proteomes" id="UP001145742"/>
    </source>
</evidence>
<keyword evidence="2" id="KW-1185">Reference proteome</keyword>
<name>A0ABQ9CUP0_9PASS</name>
<reference evidence="1" key="1">
    <citation type="submission" date="2019-10" db="EMBL/GenBank/DDBJ databases">
        <authorList>
            <person name="Soares A.E.R."/>
            <person name="Aleixo A."/>
            <person name="Schneider P."/>
            <person name="Miyaki C.Y."/>
            <person name="Schneider M.P."/>
            <person name="Mello C."/>
            <person name="Vasconcelos A.T.R."/>
        </authorList>
    </citation>
    <scope>NUCLEOTIDE SEQUENCE</scope>
    <source>
        <tissue evidence="1">Muscle</tissue>
    </source>
</reference>
<dbReference type="EMBL" id="WHWB01034464">
    <property type="protein sequence ID" value="KAJ7409581.1"/>
    <property type="molecule type" value="Genomic_DNA"/>
</dbReference>
<evidence type="ECO:0000313" key="1">
    <source>
        <dbReference type="EMBL" id="KAJ7409581.1"/>
    </source>
</evidence>
<comment type="caution">
    <text evidence="1">The sequence shown here is derived from an EMBL/GenBank/DDBJ whole genome shotgun (WGS) entry which is preliminary data.</text>
</comment>
<dbReference type="Proteomes" id="UP001145742">
    <property type="component" value="Unassembled WGS sequence"/>
</dbReference>
<proteinExistence type="predicted"/>